<protein>
    <submittedName>
        <fullName evidence="2">Uncharacterized protein</fullName>
    </submittedName>
</protein>
<dbReference type="EMBL" id="JAWDGP010001572">
    <property type="protein sequence ID" value="KAK3790157.1"/>
    <property type="molecule type" value="Genomic_DNA"/>
</dbReference>
<evidence type="ECO:0000256" key="1">
    <source>
        <dbReference type="SAM" id="MobiDB-lite"/>
    </source>
</evidence>
<keyword evidence="3" id="KW-1185">Reference proteome</keyword>
<dbReference type="Proteomes" id="UP001283361">
    <property type="component" value="Unassembled WGS sequence"/>
</dbReference>
<evidence type="ECO:0000313" key="3">
    <source>
        <dbReference type="Proteomes" id="UP001283361"/>
    </source>
</evidence>
<reference evidence="2" key="1">
    <citation type="journal article" date="2023" name="G3 (Bethesda)">
        <title>A reference genome for the long-term kleptoplast-retaining sea slug Elysia crispata morphotype clarki.</title>
        <authorList>
            <person name="Eastman K.E."/>
            <person name="Pendleton A.L."/>
            <person name="Shaikh M.A."/>
            <person name="Suttiyut T."/>
            <person name="Ogas R."/>
            <person name="Tomko P."/>
            <person name="Gavelis G."/>
            <person name="Widhalm J.R."/>
            <person name="Wisecaver J.H."/>
        </authorList>
    </citation>
    <scope>NUCLEOTIDE SEQUENCE</scope>
    <source>
        <strain evidence="2">ECLA1</strain>
    </source>
</reference>
<dbReference type="AlphaFoldDB" id="A0AAE1E147"/>
<organism evidence="2 3">
    <name type="scientific">Elysia crispata</name>
    <name type="common">lettuce slug</name>
    <dbReference type="NCBI Taxonomy" id="231223"/>
    <lineage>
        <taxon>Eukaryota</taxon>
        <taxon>Metazoa</taxon>
        <taxon>Spiralia</taxon>
        <taxon>Lophotrochozoa</taxon>
        <taxon>Mollusca</taxon>
        <taxon>Gastropoda</taxon>
        <taxon>Heterobranchia</taxon>
        <taxon>Euthyneura</taxon>
        <taxon>Panpulmonata</taxon>
        <taxon>Sacoglossa</taxon>
        <taxon>Placobranchoidea</taxon>
        <taxon>Plakobranchidae</taxon>
        <taxon>Elysia</taxon>
    </lineage>
</organism>
<accession>A0AAE1E147</accession>
<evidence type="ECO:0000313" key="2">
    <source>
        <dbReference type="EMBL" id="KAK3790157.1"/>
    </source>
</evidence>
<feature type="region of interest" description="Disordered" evidence="1">
    <location>
        <begin position="52"/>
        <end position="78"/>
    </location>
</feature>
<sequence length="78" mass="8831">MHKSRAEICMSISPQSHAITPGRNPDDIYGEGLFGLLCLSFPPYLAGLFPSLERGKPRDRASDRDIKPRRYCPEKKNK</sequence>
<name>A0AAE1E147_9GAST</name>
<feature type="compositionally biased region" description="Basic and acidic residues" evidence="1">
    <location>
        <begin position="53"/>
        <end position="78"/>
    </location>
</feature>
<proteinExistence type="predicted"/>
<comment type="caution">
    <text evidence="2">The sequence shown here is derived from an EMBL/GenBank/DDBJ whole genome shotgun (WGS) entry which is preliminary data.</text>
</comment>
<gene>
    <name evidence="2" type="ORF">RRG08_005237</name>
</gene>